<evidence type="ECO:0000256" key="1">
    <source>
        <dbReference type="SAM" id="SignalP"/>
    </source>
</evidence>
<accession>A0A4Z0JS08</accession>
<dbReference type="InterPro" id="IPR050491">
    <property type="entry name" value="AmpC-like"/>
</dbReference>
<gene>
    <name evidence="3" type="ORF">EGT49_02055</name>
</gene>
<organism evidence="3 4">
    <name type="scientific">Companilactobacillus suantsaicola</name>
    <dbReference type="NCBI Taxonomy" id="2487723"/>
    <lineage>
        <taxon>Bacteria</taxon>
        <taxon>Bacillati</taxon>
        <taxon>Bacillota</taxon>
        <taxon>Bacilli</taxon>
        <taxon>Lactobacillales</taxon>
        <taxon>Lactobacillaceae</taxon>
        <taxon>Companilactobacillus</taxon>
    </lineage>
</organism>
<dbReference type="InterPro" id="IPR012338">
    <property type="entry name" value="Beta-lactam/transpept-like"/>
</dbReference>
<proteinExistence type="predicted"/>
<dbReference type="InterPro" id="IPR001466">
    <property type="entry name" value="Beta-lactam-related"/>
</dbReference>
<evidence type="ECO:0000313" key="3">
    <source>
        <dbReference type="EMBL" id="TGD24918.1"/>
    </source>
</evidence>
<name>A0A4Z0JS08_9LACO</name>
<sequence>MKKIFLPVLMLSAALLGIIPTTSNVGGSVDSHYNSEFGQKANDLINKYDYSGSMLIIKGGRPIYSTSRGYADYGTSLHNTIDTTYEIDSIQKSMTAAMIMKQVEADNLSLNDRLAKFYPEIPGSKNVTIRQMLDMTSGLILVGGVGPTKVMSDPDIVDADIKNIKYVNLLHGKWNYSAVNFNLLCGILEKLTGKSYRKLFNETYVDKLGLKETIFAYDTSPTVVKSTGYNEPNPLVKKLTYKNPFNIKRYMEYDELGTGQVYMSVYDLFKVEQYINGPMLSEQSRKELFAPGSISTYGGGLYHRQNDNFANGWGYGFQGVFHISDDGKTAVVALQNYSRRGADVKPLVNQLYQLANE</sequence>
<feature type="chain" id="PRO_5038882508" evidence="1">
    <location>
        <begin position="24"/>
        <end position="357"/>
    </location>
</feature>
<reference evidence="3 4" key="1">
    <citation type="submission" date="2018-10" db="EMBL/GenBank/DDBJ databases">
        <title>Lactobacillus sp. R7 and Lactobacillus sp. R19 isolated from fermented mustard green product of Taiwan.</title>
        <authorList>
            <person name="Lin S.-T."/>
        </authorList>
    </citation>
    <scope>NUCLEOTIDE SEQUENCE [LARGE SCALE GENOMIC DNA]</scope>
    <source>
        <strain evidence="3 4">BCRC 81127</strain>
    </source>
</reference>
<dbReference type="PANTHER" id="PTHR46825:SF9">
    <property type="entry name" value="BETA-LACTAMASE-RELATED DOMAIN-CONTAINING PROTEIN"/>
    <property type="match status" value="1"/>
</dbReference>
<dbReference type="SUPFAM" id="SSF56601">
    <property type="entry name" value="beta-lactamase/transpeptidase-like"/>
    <property type="match status" value="1"/>
</dbReference>
<keyword evidence="1" id="KW-0732">Signal</keyword>
<evidence type="ECO:0000313" key="4">
    <source>
        <dbReference type="Proteomes" id="UP000298021"/>
    </source>
</evidence>
<keyword evidence="3" id="KW-0378">Hydrolase</keyword>
<comment type="caution">
    <text evidence="3">The sequence shown here is derived from an EMBL/GenBank/DDBJ whole genome shotgun (WGS) entry which is preliminary data.</text>
</comment>
<dbReference type="Pfam" id="PF00144">
    <property type="entry name" value="Beta-lactamase"/>
    <property type="match status" value="1"/>
</dbReference>
<protein>
    <submittedName>
        <fullName evidence="3">Class A beta-lactamase-related serine hydrolase</fullName>
    </submittedName>
</protein>
<dbReference type="Gene3D" id="3.40.710.10">
    <property type="entry name" value="DD-peptidase/beta-lactamase superfamily"/>
    <property type="match status" value="1"/>
</dbReference>
<dbReference type="EMBL" id="RKLY01000003">
    <property type="protein sequence ID" value="TGD24918.1"/>
    <property type="molecule type" value="Genomic_DNA"/>
</dbReference>
<keyword evidence="4" id="KW-1185">Reference proteome</keyword>
<dbReference type="OrthoDB" id="2151402at2"/>
<dbReference type="RefSeq" id="WP_135371292.1">
    <property type="nucleotide sequence ID" value="NZ_RKLY01000003.1"/>
</dbReference>
<feature type="signal peptide" evidence="1">
    <location>
        <begin position="1"/>
        <end position="23"/>
    </location>
</feature>
<dbReference type="PANTHER" id="PTHR46825">
    <property type="entry name" value="D-ALANYL-D-ALANINE-CARBOXYPEPTIDASE/ENDOPEPTIDASE AMPH"/>
    <property type="match status" value="1"/>
</dbReference>
<dbReference type="GO" id="GO:0016787">
    <property type="term" value="F:hydrolase activity"/>
    <property type="evidence" value="ECO:0007669"/>
    <property type="project" value="UniProtKB-KW"/>
</dbReference>
<evidence type="ECO:0000259" key="2">
    <source>
        <dbReference type="Pfam" id="PF00144"/>
    </source>
</evidence>
<feature type="domain" description="Beta-lactamase-related" evidence="2">
    <location>
        <begin position="52"/>
        <end position="336"/>
    </location>
</feature>
<dbReference type="Proteomes" id="UP000298021">
    <property type="component" value="Unassembled WGS sequence"/>
</dbReference>
<dbReference type="AlphaFoldDB" id="A0A4Z0JS08"/>